<comment type="caution">
    <text evidence="2">The sequence shown here is derived from an EMBL/GenBank/DDBJ whole genome shotgun (WGS) entry which is preliminary data.</text>
</comment>
<organism evidence="2 3">
    <name type="scientific">Candidatus Desulfatibia profunda</name>
    <dbReference type="NCBI Taxonomy" id="2841695"/>
    <lineage>
        <taxon>Bacteria</taxon>
        <taxon>Pseudomonadati</taxon>
        <taxon>Thermodesulfobacteriota</taxon>
        <taxon>Desulfobacteria</taxon>
        <taxon>Desulfobacterales</taxon>
        <taxon>Desulfobacterales incertae sedis</taxon>
        <taxon>Candidatus Desulfatibia</taxon>
    </lineage>
</organism>
<sequence>MGGYKKQLKGLHHDIDGPMVVCPFCKADFDYMDDEAHCHKCGKVFSAKNGILCFGSEDAFYEGKFTETKDWSLGQNSGMKKIFKAFYRSISIGAFESRFLSKQLKKIIHGDQAWILDFGCGGGAGILPEHGYVTGVDLSVSSLLEARRLYNRVYQIDGEHLPFPDASFDCVYTSHVFGHIPLHQKSSVINEIYRVLKPGGYLLSSIECDSESIVYKRAKKHPELFSKCYVEEYGHYGLELPDANFKRFRKAGFLPVVELADIHKGYLRPVTSYRNLVAFKGKDAVLFSLGAIANWIEKSRVITRTIDFVFGLMIPVSFLFTPPSHRDSAKIVYRKPE</sequence>
<gene>
    <name evidence="2" type="ORF">H8E23_05335</name>
</gene>
<dbReference type="InterPro" id="IPR011011">
    <property type="entry name" value="Znf_FYVE_PHD"/>
</dbReference>
<keyword evidence="2" id="KW-0489">Methyltransferase</keyword>
<dbReference type="PANTHER" id="PTHR43591">
    <property type="entry name" value="METHYLTRANSFERASE"/>
    <property type="match status" value="1"/>
</dbReference>
<evidence type="ECO:0000259" key="1">
    <source>
        <dbReference type="Pfam" id="PF08241"/>
    </source>
</evidence>
<dbReference type="Proteomes" id="UP000603434">
    <property type="component" value="Unassembled WGS sequence"/>
</dbReference>
<proteinExistence type="predicted"/>
<dbReference type="GO" id="GO:0032259">
    <property type="term" value="P:methylation"/>
    <property type="evidence" value="ECO:0007669"/>
    <property type="project" value="UniProtKB-KW"/>
</dbReference>
<dbReference type="EMBL" id="JACNJH010000108">
    <property type="protein sequence ID" value="MBC8360800.1"/>
    <property type="molecule type" value="Genomic_DNA"/>
</dbReference>
<protein>
    <submittedName>
        <fullName evidence="2">Class I SAM-dependent methyltransferase</fullName>
    </submittedName>
</protein>
<dbReference type="CDD" id="cd02440">
    <property type="entry name" value="AdoMet_MTases"/>
    <property type="match status" value="1"/>
</dbReference>
<name>A0A8J6TGL6_9BACT</name>
<accession>A0A8J6TGL6</accession>
<reference evidence="2 3" key="1">
    <citation type="submission" date="2020-08" db="EMBL/GenBank/DDBJ databases">
        <title>Bridging the membrane lipid divide: bacteria of the FCB group superphylum have the potential to synthesize archaeal ether lipids.</title>
        <authorList>
            <person name="Villanueva L."/>
            <person name="Von Meijenfeldt F.A.B."/>
            <person name="Westbye A.B."/>
            <person name="Yadav S."/>
            <person name="Hopmans E.C."/>
            <person name="Dutilh B.E."/>
            <person name="Sinninghe Damste J.S."/>
        </authorList>
    </citation>
    <scope>NUCLEOTIDE SEQUENCE [LARGE SCALE GENOMIC DNA]</scope>
    <source>
        <strain evidence="2">NIOZ-UU30</strain>
    </source>
</reference>
<evidence type="ECO:0000313" key="2">
    <source>
        <dbReference type="EMBL" id="MBC8360800.1"/>
    </source>
</evidence>
<evidence type="ECO:0000313" key="3">
    <source>
        <dbReference type="Proteomes" id="UP000603434"/>
    </source>
</evidence>
<dbReference type="InterPro" id="IPR013216">
    <property type="entry name" value="Methyltransf_11"/>
</dbReference>
<dbReference type="Pfam" id="PF08241">
    <property type="entry name" value="Methyltransf_11"/>
    <property type="match status" value="1"/>
</dbReference>
<dbReference type="Gene3D" id="3.40.50.150">
    <property type="entry name" value="Vaccinia Virus protein VP39"/>
    <property type="match status" value="1"/>
</dbReference>
<dbReference type="AlphaFoldDB" id="A0A8J6TGL6"/>
<keyword evidence="2" id="KW-0808">Transferase</keyword>
<dbReference type="InterPro" id="IPR029063">
    <property type="entry name" value="SAM-dependent_MTases_sf"/>
</dbReference>
<dbReference type="GO" id="GO:0008757">
    <property type="term" value="F:S-adenosylmethionine-dependent methyltransferase activity"/>
    <property type="evidence" value="ECO:0007669"/>
    <property type="project" value="InterPro"/>
</dbReference>
<dbReference type="PANTHER" id="PTHR43591:SF110">
    <property type="entry name" value="RHODANESE DOMAIN-CONTAINING PROTEIN"/>
    <property type="match status" value="1"/>
</dbReference>
<dbReference type="SUPFAM" id="SSF57903">
    <property type="entry name" value="FYVE/PHD zinc finger"/>
    <property type="match status" value="1"/>
</dbReference>
<feature type="domain" description="Methyltransferase type 11" evidence="1">
    <location>
        <begin position="116"/>
        <end position="203"/>
    </location>
</feature>
<dbReference type="SUPFAM" id="SSF53335">
    <property type="entry name" value="S-adenosyl-L-methionine-dependent methyltransferases"/>
    <property type="match status" value="1"/>
</dbReference>